<keyword evidence="2" id="KW-1185">Reference proteome</keyword>
<dbReference type="Proteomes" id="UP000289738">
    <property type="component" value="Chromosome B02"/>
</dbReference>
<gene>
    <name evidence="1" type="ORF">Ahy_B02g060429</name>
</gene>
<sequence>MYCHSKKKKQGRRVSRGEIWILQHKQLDGTYIHEEAQRIGDKISKIEQLDETTRILSENDSFAQAFGKEHSGRVRGIVSTDTKATLLSKFAAAAR</sequence>
<comment type="caution">
    <text evidence="1">The sequence shown here is derived from an EMBL/GenBank/DDBJ whole genome shotgun (WGS) entry which is preliminary data.</text>
</comment>
<reference evidence="1 2" key="1">
    <citation type="submission" date="2019-01" db="EMBL/GenBank/DDBJ databases">
        <title>Sequencing of cultivated peanut Arachis hypogaea provides insights into genome evolution and oil improvement.</title>
        <authorList>
            <person name="Chen X."/>
        </authorList>
    </citation>
    <scope>NUCLEOTIDE SEQUENCE [LARGE SCALE GENOMIC DNA]</scope>
    <source>
        <strain evidence="2">cv. Fuhuasheng</strain>
        <tissue evidence="1">Leaves</tissue>
    </source>
</reference>
<dbReference type="AlphaFoldDB" id="A0A445AIJ3"/>
<protein>
    <submittedName>
        <fullName evidence="1">Uncharacterized protein</fullName>
    </submittedName>
</protein>
<evidence type="ECO:0000313" key="1">
    <source>
        <dbReference type="EMBL" id="RYR26225.1"/>
    </source>
</evidence>
<organism evidence="1 2">
    <name type="scientific">Arachis hypogaea</name>
    <name type="common">Peanut</name>
    <dbReference type="NCBI Taxonomy" id="3818"/>
    <lineage>
        <taxon>Eukaryota</taxon>
        <taxon>Viridiplantae</taxon>
        <taxon>Streptophyta</taxon>
        <taxon>Embryophyta</taxon>
        <taxon>Tracheophyta</taxon>
        <taxon>Spermatophyta</taxon>
        <taxon>Magnoliopsida</taxon>
        <taxon>eudicotyledons</taxon>
        <taxon>Gunneridae</taxon>
        <taxon>Pentapetalae</taxon>
        <taxon>rosids</taxon>
        <taxon>fabids</taxon>
        <taxon>Fabales</taxon>
        <taxon>Fabaceae</taxon>
        <taxon>Papilionoideae</taxon>
        <taxon>50 kb inversion clade</taxon>
        <taxon>dalbergioids sensu lato</taxon>
        <taxon>Dalbergieae</taxon>
        <taxon>Pterocarpus clade</taxon>
        <taxon>Arachis</taxon>
    </lineage>
</organism>
<proteinExistence type="predicted"/>
<dbReference type="InterPro" id="IPR004252">
    <property type="entry name" value="Probable_transposase_24"/>
</dbReference>
<dbReference type="EMBL" id="SDMP01000012">
    <property type="protein sequence ID" value="RYR26225.1"/>
    <property type="molecule type" value="Genomic_DNA"/>
</dbReference>
<name>A0A445AIJ3_ARAHY</name>
<evidence type="ECO:0000313" key="2">
    <source>
        <dbReference type="Proteomes" id="UP000289738"/>
    </source>
</evidence>
<dbReference type="Pfam" id="PF03004">
    <property type="entry name" value="Transposase_24"/>
    <property type="match status" value="1"/>
</dbReference>
<accession>A0A445AIJ3</accession>